<dbReference type="Proteomes" id="UP000095192">
    <property type="component" value="Unassembled WGS sequence"/>
</dbReference>
<sequence>MRNGTLQGGRRLDGMPLQQAEEEVDFSTARSGGPRRPPPREETEVSFSSIRSGMEPQAQRVIEPGGANALRLQCGGGGGWLWRVDAAAMGAFVSRAEALLQSGTSPSAAVVEECLRILPEADRGSLAAPLCCVALVLRAGFKAKDSEELRNKAQPLAVLTKKLIEEASGVIEGPTRAPVLLLRQISRLTNDLQCPRLSANATLIEAVFDWLLLDRIVPQEDFVAWLEDFEDKTPGRTAVMFQVGGSVGVWSLRLRVASWGLWIRGELGPKEQSSESEEDDEDIEALFPKREAVKISTRRLR</sequence>
<evidence type="ECO:0000313" key="3">
    <source>
        <dbReference type="Proteomes" id="UP000095192"/>
    </source>
</evidence>
<comment type="caution">
    <text evidence="2">The sequence shown here is derived from an EMBL/GenBank/DDBJ whole genome shotgun (WGS) entry which is preliminary data.</text>
</comment>
<evidence type="ECO:0000313" key="2">
    <source>
        <dbReference type="EMBL" id="OEH74149.1"/>
    </source>
</evidence>
<dbReference type="InParanoid" id="A0A1D3CSH1"/>
<dbReference type="VEuPathDB" id="ToxoDB:cyc_00029"/>
<dbReference type="AlphaFoldDB" id="A0A1D3CSH1"/>
<protein>
    <submittedName>
        <fullName evidence="2">Uncharacterized protein</fullName>
    </submittedName>
</protein>
<accession>A0A1D3CSH1</accession>
<keyword evidence="3" id="KW-1185">Reference proteome</keyword>
<gene>
    <name evidence="2" type="ORF">cyc_00029</name>
</gene>
<reference evidence="2 3" key="1">
    <citation type="journal article" date="2016" name="BMC Genomics">
        <title>Comparative genomics reveals Cyclospora cayetanensis possesses coccidia-like metabolism and invasion components but unique surface antigens.</title>
        <authorList>
            <person name="Liu S."/>
            <person name="Wang L."/>
            <person name="Zheng H."/>
            <person name="Xu Z."/>
            <person name="Roellig D.M."/>
            <person name="Li N."/>
            <person name="Frace M.A."/>
            <person name="Tang K."/>
            <person name="Arrowood M.J."/>
            <person name="Moss D.M."/>
            <person name="Zhang L."/>
            <person name="Feng Y."/>
            <person name="Xiao L."/>
        </authorList>
    </citation>
    <scope>NUCLEOTIDE SEQUENCE [LARGE SCALE GENOMIC DNA]</scope>
    <source>
        <strain evidence="2 3">CHN_HEN01</strain>
    </source>
</reference>
<proteinExistence type="predicted"/>
<organism evidence="2 3">
    <name type="scientific">Cyclospora cayetanensis</name>
    <dbReference type="NCBI Taxonomy" id="88456"/>
    <lineage>
        <taxon>Eukaryota</taxon>
        <taxon>Sar</taxon>
        <taxon>Alveolata</taxon>
        <taxon>Apicomplexa</taxon>
        <taxon>Conoidasida</taxon>
        <taxon>Coccidia</taxon>
        <taxon>Eucoccidiorida</taxon>
        <taxon>Eimeriorina</taxon>
        <taxon>Eimeriidae</taxon>
        <taxon>Cyclospora</taxon>
    </lineage>
</organism>
<name>A0A1D3CSH1_9EIME</name>
<evidence type="ECO:0000256" key="1">
    <source>
        <dbReference type="SAM" id="MobiDB-lite"/>
    </source>
</evidence>
<feature type="region of interest" description="Disordered" evidence="1">
    <location>
        <begin position="1"/>
        <end position="56"/>
    </location>
</feature>
<dbReference type="VEuPathDB" id="ToxoDB:LOC34617266"/>
<dbReference type="EMBL" id="JROU02002103">
    <property type="protein sequence ID" value="OEH74149.1"/>
    <property type="molecule type" value="Genomic_DNA"/>
</dbReference>